<dbReference type="Proteomes" id="UP000046373">
    <property type="component" value="Unassembled WGS sequence"/>
</dbReference>
<evidence type="ECO:0000313" key="2">
    <source>
        <dbReference type="Proteomes" id="UP000046373"/>
    </source>
</evidence>
<organism evidence="1 2">
    <name type="scientific">Mesorhizobium plurifarium</name>
    <dbReference type="NCBI Taxonomy" id="69974"/>
    <lineage>
        <taxon>Bacteria</taxon>
        <taxon>Pseudomonadati</taxon>
        <taxon>Pseudomonadota</taxon>
        <taxon>Alphaproteobacteria</taxon>
        <taxon>Hyphomicrobiales</taxon>
        <taxon>Phyllobacteriaceae</taxon>
        <taxon>Mesorhizobium</taxon>
    </lineage>
</organism>
<evidence type="ECO:0008006" key="3">
    <source>
        <dbReference type="Google" id="ProtNLM"/>
    </source>
</evidence>
<accession>A0A090EWU4</accession>
<reference evidence="1 2" key="1">
    <citation type="submission" date="2014-08" db="EMBL/GenBank/DDBJ databases">
        <authorList>
            <person name="Moulin Lionel"/>
        </authorList>
    </citation>
    <scope>NUCLEOTIDE SEQUENCE [LARGE SCALE GENOMIC DNA]</scope>
</reference>
<dbReference type="AlphaFoldDB" id="A0A090EWU4"/>
<proteinExistence type="predicted"/>
<dbReference type="EMBL" id="CCNB01000012">
    <property type="protein sequence ID" value="CDX35955.1"/>
    <property type="molecule type" value="Genomic_DNA"/>
</dbReference>
<protein>
    <recommendedName>
        <fullName evidence="3">Sarcosine oxidase gamma subunit</fullName>
    </recommendedName>
</protein>
<name>A0A090EWU4_MESPL</name>
<sequence length="174" mass="18360">MRNLAEKWPAAPDFATAALNKDGVTVRTLGGLNQLLVSGDLAAWSKASGLAGEGVGAGAIASGDKYLVRIARDRLLAVGEQPFPIAAGWHAAGFAVTVMDAGLHVFEIEGPDLDRLIARGTALDPEAASPSASILFAGVGVLFYRFGNPDRARLHVNRGLAPYLWEWLEQAQVL</sequence>
<dbReference type="Gene3D" id="3.30.1360.120">
    <property type="entry name" value="Probable tRNA modification gtpase trme, domain 1"/>
    <property type="match status" value="1"/>
</dbReference>
<evidence type="ECO:0000313" key="1">
    <source>
        <dbReference type="EMBL" id="CDX35955.1"/>
    </source>
</evidence>
<dbReference type="SUPFAM" id="SSF103025">
    <property type="entry name" value="Folate-binding domain"/>
    <property type="match status" value="1"/>
</dbReference>
<dbReference type="InterPro" id="IPR027266">
    <property type="entry name" value="TrmE/GcvT-like"/>
</dbReference>
<dbReference type="GeneID" id="31890544"/>
<gene>
    <name evidence="1" type="ORF">MPLDJ20_20381</name>
</gene>